<feature type="transmembrane region" description="Helical" evidence="11">
    <location>
        <begin position="504"/>
        <end position="526"/>
    </location>
</feature>
<keyword evidence="7" id="KW-0808">Transferase</keyword>
<dbReference type="EC" id="2.7.7.19" evidence="5"/>
<dbReference type="Gene3D" id="1.10.1410.10">
    <property type="match status" value="1"/>
</dbReference>
<evidence type="ECO:0000256" key="6">
    <source>
        <dbReference type="ARBA" id="ARBA00022490"/>
    </source>
</evidence>
<dbReference type="PANTHER" id="PTHR12271:SF40">
    <property type="entry name" value="POLY(A) RNA POLYMERASE GLD2"/>
    <property type="match status" value="1"/>
</dbReference>
<dbReference type="Pfam" id="PF03828">
    <property type="entry name" value="PAP_assoc"/>
    <property type="match status" value="1"/>
</dbReference>
<comment type="cofactor">
    <cofactor evidence="2">
        <name>Mg(2+)</name>
        <dbReference type="ChEBI" id="CHEBI:18420"/>
    </cofactor>
</comment>
<dbReference type="InterPro" id="IPR002058">
    <property type="entry name" value="PAP_assoc"/>
</dbReference>
<dbReference type="InterPro" id="IPR043519">
    <property type="entry name" value="NT_sf"/>
</dbReference>
<proteinExistence type="inferred from homology"/>
<accession>A0A4Y9Y9Q1</accession>
<evidence type="ECO:0000256" key="4">
    <source>
        <dbReference type="ARBA" id="ARBA00008593"/>
    </source>
</evidence>
<comment type="subcellular location">
    <subcellularLocation>
        <location evidence="3">Cytoplasm</location>
    </subcellularLocation>
</comment>
<keyword evidence="11" id="KW-0812">Transmembrane</keyword>
<evidence type="ECO:0000313" key="14">
    <source>
        <dbReference type="EMBL" id="TFY58287.1"/>
    </source>
</evidence>
<evidence type="ECO:0000256" key="11">
    <source>
        <dbReference type="SAM" id="Phobius"/>
    </source>
</evidence>
<dbReference type="GO" id="GO:0005737">
    <property type="term" value="C:cytoplasm"/>
    <property type="evidence" value="ECO:0007669"/>
    <property type="project" value="UniProtKB-SubCell"/>
</dbReference>
<dbReference type="PANTHER" id="PTHR12271">
    <property type="entry name" value="POLY A POLYMERASE CID PAP -RELATED"/>
    <property type="match status" value="1"/>
</dbReference>
<dbReference type="CDD" id="cd05402">
    <property type="entry name" value="NT_PAP_TUTase"/>
    <property type="match status" value="1"/>
</dbReference>
<dbReference type="Proteomes" id="UP000298390">
    <property type="component" value="Unassembled WGS sequence"/>
</dbReference>
<feature type="domain" description="PAP-associated" evidence="12">
    <location>
        <begin position="276"/>
        <end position="337"/>
    </location>
</feature>
<dbReference type="AlphaFoldDB" id="A0A4Y9Y9Q1"/>
<comment type="similarity">
    <text evidence="4">Belongs to the DNA polymerase type-B-like family.</text>
</comment>
<evidence type="ECO:0000256" key="2">
    <source>
        <dbReference type="ARBA" id="ARBA00001946"/>
    </source>
</evidence>
<evidence type="ECO:0000256" key="9">
    <source>
        <dbReference type="ARBA" id="ARBA00022842"/>
    </source>
</evidence>
<keyword evidence="6" id="KW-0963">Cytoplasm</keyword>
<dbReference type="InterPro" id="IPR054708">
    <property type="entry name" value="MTPAP-like_central"/>
</dbReference>
<feature type="transmembrane region" description="Helical" evidence="11">
    <location>
        <begin position="477"/>
        <end position="498"/>
    </location>
</feature>
<dbReference type="GO" id="GO:0031123">
    <property type="term" value="P:RNA 3'-end processing"/>
    <property type="evidence" value="ECO:0007669"/>
    <property type="project" value="TreeGrafter"/>
</dbReference>
<evidence type="ECO:0000256" key="5">
    <source>
        <dbReference type="ARBA" id="ARBA00012388"/>
    </source>
</evidence>
<feature type="region of interest" description="Disordered" evidence="10">
    <location>
        <begin position="1"/>
        <end position="34"/>
    </location>
</feature>
<dbReference type="GO" id="GO:0046872">
    <property type="term" value="F:metal ion binding"/>
    <property type="evidence" value="ECO:0007669"/>
    <property type="project" value="UniProtKB-KW"/>
</dbReference>
<dbReference type="Pfam" id="PF22600">
    <property type="entry name" value="MTPAP-like_central"/>
    <property type="match status" value="1"/>
</dbReference>
<feature type="domain" description="Poly(A) RNA polymerase mitochondrial-like central palm" evidence="13">
    <location>
        <begin position="42"/>
        <end position="179"/>
    </location>
</feature>
<comment type="caution">
    <text evidence="14">The sequence shown here is derived from an EMBL/GenBank/DDBJ whole genome shotgun (WGS) entry which is preliminary data.</text>
</comment>
<evidence type="ECO:0000256" key="7">
    <source>
        <dbReference type="ARBA" id="ARBA00022679"/>
    </source>
</evidence>
<evidence type="ECO:0000256" key="3">
    <source>
        <dbReference type="ARBA" id="ARBA00004496"/>
    </source>
</evidence>
<dbReference type="GO" id="GO:1990817">
    <property type="term" value="F:poly(A) RNA polymerase activity"/>
    <property type="evidence" value="ECO:0007669"/>
    <property type="project" value="UniProtKB-EC"/>
</dbReference>
<evidence type="ECO:0000313" key="15">
    <source>
        <dbReference type="Proteomes" id="UP000298390"/>
    </source>
</evidence>
<sequence length="582" mass="65736">MATAYAQPTSALQSPREHFLQPNTPPQPRKHASRQRFAQEFSQCLYDFVIQLLPTAEELAVKEDVRKLLERLIRTIEPDSRLLQFGSTANGFSLRNSDMDLCCLIDSEERLAATDLVNMAGDLLERETKFHVKPLPHARIPIVKLSLDPAPGLPYGIACDIGFENRLALENTRLLMCYAMIDPPRVRTMVLFLKVWSKRRKINSPYKGTLSSYGYVLLVIYFLVHVKSPPVLPNLQVMPPLRPISKEETHLNGHNIWFFDDIELLRQRWKSSNTDSVAELLIDFFKFYSREFQYSHGVASIRAGLLTKDSKGWESEYEKGSPRERNRLCIEDPFEVDYNVSRCVTKDGLYTIRGEFMRASRILATRPDRAIVALAQLCEERKEEELVHPLPNNGLFIPPRLTVRYEPVQPVIAPDGVFGAALLCTILPSDVAFTSLTSAGGVPTTAAYGLIALLRLFVTPDDFTSSHYFLGRWRRPAYIATALFNGLVFATQISPFYFPVTAQSFNFAPVILGAVTIFGVLSWYFIPADKWLRREQVLRALRIADEEPYAAGSSAVEGSFASENARYRAESVNGKVKGVDID</sequence>
<organism evidence="14 15">
    <name type="scientific">Rhodofomes roseus</name>
    <dbReference type="NCBI Taxonomy" id="34475"/>
    <lineage>
        <taxon>Eukaryota</taxon>
        <taxon>Fungi</taxon>
        <taxon>Dikarya</taxon>
        <taxon>Basidiomycota</taxon>
        <taxon>Agaricomycotina</taxon>
        <taxon>Agaricomycetes</taxon>
        <taxon>Polyporales</taxon>
        <taxon>Rhodofomes</taxon>
    </lineage>
</organism>
<name>A0A4Y9Y9Q1_9APHY</name>
<dbReference type="SUPFAM" id="SSF81631">
    <property type="entry name" value="PAP/OAS1 substrate-binding domain"/>
    <property type="match status" value="1"/>
</dbReference>
<dbReference type="EMBL" id="SEKV01000370">
    <property type="protein sequence ID" value="TFY58287.1"/>
    <property type="molecule type" value="Genomic_DNA"/>
</dbReference>
<evidence type="ECO:0000256" key="1">
    <source>
        <dbReference type="ARBA" id="ARBA00001936"/>
    </source>
</evidence>
<keyword evidence="8" id="KW-0479">Metal-binding</keyword>
<evidence type="ECO:0000259" key="13">
    <source>
        <dbReference type="Pfam" id="PF22600"/>
    </source>
</evidence>
<dbReference type="STRING" id="34475.A0A4Y9Y9Q1"/>
<keyword evidence="9" id="KW-0460">Magnesium</keyword>
<feature type="compositionally biased region" description="Polar residues" evidence="10">
    <location>
        <begin position="1"/>
        <end position="13"/>
    </location>
</feature>
<evidence type="ECO:0000256" key="8">
    <source>
        <dbReference type="ARBA" id="ARBA00022723"/>
    </source>
</evidence>
<dbReference type="SUPFAM" id="SSF81301">
    <property type="entry name" value="Nucleotidyltransferase"/>
    <property type="match status" value="1"/>
</dbReference>
<evidence type="ECO:0000259" key="12">
    <source>
        <dbReference type="Pfam" id="PF03828"/>
    </source>
</evidence>
<dbReference type="Gene3D" id="3.30.460.10">
    <property type="entry name" value="Beta Polymerase, domain 2"/>
    <property type="match status" value="1"/>
</dbReference>
<keyword evidence="11" id="KW-0472">Membrane</keyword>
<reference evidence="14 15" key="1">
    <citation type="submission" date="2019-01" db="EMBL/GenBank/DDBJ databases">
        <title>Genome sequencing of the rare red list fungi Fomitopsis rosea.</title>
        <authorList>
            <person name="Buettner E."/>
            <person name="Kellner H."/>
        </authorList>
    </citation>
    <scope>NUCLEOTIDE SEQUENCE [LARGE SCALE GENOMIC DNA]</scope>
    <source>
        <strain evidence="14 15">DSM 105464</strain>
    </source>
</reference>
<evidence type="ECO:0000256" key="10">
    <source>
        <dbReference type="SAM" id="MobiDB-lite"/>
    </source>
</evidence>
<gene>
    <name evidence="14" type="ORF">EVJ58_g6514</name>
</gene>
<dbReference type="GO" id="GO:0010605">
    <property type="term" value="P:negative regulation of macromolecule metabolic process"/>
    <property type="evidence" value="ECO:0007669"/>
    <property type="project" value="UniProtKB-ARBA"/>
</dbReference>
<feature type="transmembrane region" description="Helical" evidence="11">
    <location>
        <begin position="431"/>
        <end position="457"/>
    </location>
</feature>
<protein>
    <recommendedName>
        <fullName evidence="5">polynucleotide adenylyltransferase</fullName>
        <ecNumber evidence="5">2.7.7.19</ecNumber>
    </recommendedName>
</protein>
<comment type="cofactor">
    <cofactor evidence="1">
        <name>Mn(2+)</name>
        <dbReference type="ChEBI" id="CHEBI:29035"/>
    </cofactor>
</comment>
<keyword evidence="11" id="KW-1133">Transmembrane helix</keyword>